<dbReference type="PANTHER" id="PTHR10587:SF98">
    <property type="entry name" value="CHITIN DEACETYLASE"/>
    <property type="match status" value="1"/>
</dbReference>
<dbReference type="Gene3D" id="3.20.20.370">
    <property type="entry name" value="Glycoside hydrolase/deacetylase"/>
    <property type="match status" value="1"/>
</dbReference>
<reference evidence="17 18" key="1">
    <citation type="journal article" date="2020" name="ISME J.">
        <title>Uncovering the hidden diversity of litter-decomposition mechanisms in mushroom-forming fungi.</title>
        <authorList>
            <person name="Floudas D."/>
            <person name="Bentzer J."/>
            <person name="Ahren D."/>
            <person name="Johansson T."/>
            <person name="Persson P."/>
            <person name="Tunlid A."/>
        </authorList>
    </citation>
    <scope>NUCLEOTIDE SEQUENCE [LARGE SCALE GENOMIC DNA]</scope>
    <source>
        <strain evidence="17 18">CBS 175.51</strain>
    </source>
</reference>
<feature type="domain" description="NodB homology" evidence="16">
    <location>
        <begin position="148"/>
        <end position="347"/>
    </location>
</feature>
<feature type="region of interest" description="Disordered" evidence="14">
    <location>
        <begin position="357"/>
        <end position="414"/>
    </location>
</feature>
<keyword evidence="10" id="KW-0961">Cell wall biogenesis/degradation</keyword>
<evidence type="ECO:0000256" key="12">
    <source>
        <dbReference type="ARBA" id="ARBA00024056"/>
    </source>
</evidence>
<evidence type="ECO:0000256" key="14">
    <source>
        <dbReference type="SAM" id="MobiDB-lite"/>
    </source>
</evidence>
<evidence type="ECO:0000256" key="15">
    <source>
        <dbReference type="SAM" id="Phobius"/>
    </source>
</evidence>
<dbReference type="InterPro" id="IPR011330">
    <property type="entry name" value="Glyco_hydro/deAcase_b/a-brl"/>
</dbReference>
<keyword evidence="5" id="KW-0146">Chitin degradation</keyword>
<name>A0A8H5B8N8_9AGAR</name>
<evidence type="ECO:0000256" key="11">
    <source>
        <dbReference type="ARBA" id="ARBA00023326"/>
    </source>
</evidence>
<comment type="catalytic activity">
    <reaction evidence="13">
        <text>[(1-&gt;4)-N-acetyl-beta-D-glucosaminyl](n) + n H2O = chitosan + n acetate</text>
        <dbReference type="Rhea" id="RHEA:10464"/>
        <dbReference type="Rhea" id="RHEA-COMP:9593"/>
        <dbReference type="Rhea" id="RHEA-COMP:9597"/>
        <dbReference type="ChEBI" id="CHEBI:15377"/>
        <dbReference type="ChEBI" id="CHEBI:17029"/>
        <dbReference type="ChEBI" id="CHEBI:30089"/>
        <dbReference type="ChEBI" id="CHEBI:57704"/>
        <dbReference type="EC" id="3.5.1.41"/>
    </reaction>
    <physiologicalReaction direction="left-to-right" evidence="13">
        <dbReference type="Rhea" id="RHEA:10465"/>
    </physiologicalReaction>
</comment>
<organism evidence="17 18">
    <name type="scientific">Ephemerocybe angulata</name>
    <dbReference type="NCBI Taxonomy" id="980116"/>
    <lineage>
        <taxon>Eukaryota</taxon>
        <taxon>Fungi</taxon>
        <taxon>Dikarya</taxon>
        <taxon>Basidiomycota</taxon>
        <taxon>Agaricomycotina</taxon>
        <taxon>Agaricomycetes</taxon>
        <taxon>Agaricomycetidae</taxon>
        <taxon>Agaricales</taxon>
        <taxon>Agaricineae</taxon>
        <taxon>Psathyrellaceae</taxon>
        <taxon>Ephemerocybe</taxon>
    </lineage>
</organism>
<dbReference type="GO" id="GO:0071555">
    <property type="term" value="P:cell wall organization"/>
    <property type="evidence" value="ECO:0007669"/>
    <property type="project" value="UniProtKB-KW"/>
</dbReference>
<dbReference type="InterPro" id="IPR002509">
    <property type="entry name" value="NODB_dom"/>
</dbReference>
<dbReference type="GO" id="GO:0004099">
    <property type="term" value="F:chitin deacetylase activity"/>
    <property type="evidence" value="ECO:0007669"/>
    <property type="project" value="UniProtKB-EC"/>
</dbReference>
<evidence type="ECO:0000313" key="18">
    <source>
        <dbReference type="Proteomes" id="UP000541558"/>
    </source>
</evidence>
<evidence type="ECO:0000256" key="7">
    <source>
        <dbReference type="ARBA" id="ARBA00023277"/>
    </source>
</evidence>
<dbReference type="Pfam" id="PF01522">
    <property type="entry name" value="Polysacc_deac_1"/>
    <property type="match status" value="1"/>
</dbReference>
<evidence type="ECO:0000256" key="2">
    <source>
        <dbReference type="ARBA" id="ARBA00004609"/>
    </source>
</evidence>
<evidence type="ECO:0000256" key="4">
    <source>
        <dbReference type="ARBA" id="ARBA00022622"/>
    </source>
</evidence>
<feature type="transmembrane region" description="Helical" evidence="15">
    <location>
        <begin position="417"/>
        <end position="438"/>
    </location>
</feature>
<keyword evidence="9" id="KW-0449">Lipoprotein</keyword>
<evidence type="ECO:0000256" key="1">
    <source>
        <dbReference type="ARBA" id="ARBA00001941"/>
    </source>
</evidence>
<evidence type="ECO:0000256" key="8">
    <source>
        <dbReference type="ARBA" id="ARBA00023285"/>
    </source>
</evidence>
<proteinExistence type="predicted"/>
<gene>
    <name evidence="17" type="ORF">D9611_014360</name>
</gene>
<sequence>MRNFPPNAFLIPPIRKFVYHSIYTLTLLLGLNALLDTGKTSAQLIARETSSNSGCKPYYYGPVNTQLSSFPTIWEPASILHGDSNAESKWDSIKANVPKIPPKGTPNGDFSGLNYSDADDDCWWTYSKCVHPRLEGLPSDVADIPEPHTLAYSFDDGPNCSHNAFYDYLVAQGQKATMFYVGSNVMDWPLEAQRAVTDGHEICVHTWSHRYMSIFFLSRRLSATDQLASISAMQAIKLVTDITPTCWRPPFGDVDDRVRAIANGLGLRTVLWKYDSNDWRVDDGDISRSAVDANYERLLNESANGSFDTVGAILLAHELNNFTMSEAVKYYERLRSTFKNLVPIQVALNNTHPYVEDRPSLGDFHDYTTGGSASMPSDPGTGSDSGESKSPYSPSGVLGPGSEPQSQMPSSSRARRIGGVVVGGIGWWAMAIGILNAVV</sequence>
<feature type="compositionally biased region" description="Basic and acidic residues" evidence="14">
    <location>
        <begin position="357"/>
        <end position="366"/>
    </location>
</feature>
<keyword evidence="15" id="KW-0812">Transmembrane</keyword>
<feature type="compositionally biased region" description="Polar residues" evidence="14">
    <location>
        <begin position="369"/>
        <end position="393"/>
    </location>
</feature>
<protein>
    <recommendedName>
        <fullName evidence="12">chitin deacetylase</fullName>
        <ecNumber evidence="12">3.5.1.41</ecNumber>
    </recommendedName>
</protein>
<dbReference type="GO" id="GO:0098552">
    <property type="term" value="C:side of membrane"/>
    <property type="evidence" value="ECO:0007669"/>
    <property type="project" value="UniProtKB-KW"/>
</dbReference>
<evidence type="ECO:0000259" key="16">
    <source>
        <dbReference type="PROSITE" id="PS51677"/>
    </source>
</evidence>
<evidence type="ECO:0000256" key="3">
    <source>
        <dbReference type="ARBA" id="ARBA00022475"/>
    </source>
</evidence>
<dbReference type="EMBL" id="JAACJK010000180">
    <property type="protein sequence ID" value="KAF5318301.1"/>
    <property type="molecule type" value="Genomic_DNA"/>
</dbReference>
<evidence type="ECO:0000256" key="6">
    <source>
        <dbReference type="ARBA" id="ARBA00023136"/>
    </source>
</evidence>
<comment type="caution">
    <text evidence="17">The sequence shown here is derived from an EMBL/GenBank/DDBJ whole genome shotgun (WGS) entry which is preliminary data.</text>
</comment>
<keyword evidence="3" id="KW-1003">Cell membrane</keyword>
<keyword evidence="8" id="KW-0170">Cobalt</keyword>
<dbReference type="PROSITE" id="PS51677">
    <property type="entry name" value="NODB"/>
    <property type="match status" value="1"/>
</dbReference>
<evidence type="ECO:0000256" key="10">
    <source>
        <dbReference type="ARBA" id="ARBA00023316"/>
    </source>
</evidence>
<keyword evidence="4" id="KW-0325">Glycoprotein</keyword>
<dbReference type="GO" id="GO:0006032">
    <property type="term" value="P:chitin catabolic process"/>
    <property type="evidence" value="ECO:0007669"/>
    <property type="project" value="UniProtKB-KW"/>
</dbReference>
<dbReference type="OrthoDB" id="407355at2759"/>
<comment type="subcellular location">
    <subcellularLocation>
        <location evidence="2">Cell membrane</location>
        <topology evidence="2">Lipid-anchor</topology>
        <topology evidence="2">GPI-anchor</topology>
    </subcellularLocation>
</comment>
<dbReference type="InterPro" id="IPR050248">
    <property type="entry name" value="Polysacc_deacetylase_ArnD"/>
</dbReference>
<evidence type="ECO:0000313" key="17">
    <source>
        <dbReference type="EMBL" id="KAF5318301.1"/>
    </source>
</evidence>
<comment type="cofactor">
    <cofactor evidence="1">
        <name>Co(2+)</name>
        <dbReference type="ChEBI" id="CHEBI:48828"/>
    </cofactor>
</comment>
<dbReference type="GO" id="GO:0000272">
    <property type="term" value="P:polysaccharide catabolic process"/>
    <property type="evidence" value="ECO:0007669"/>
    <property type="project" value="UniProtKB-KW"/>
</dbReference>
<dbReference type="GO" id="GO:0005886">
    <property type="term" value="C:plasma membrane"/>
    <property type="evidence" value="ECO:0007669"/>
    <property type="project" value="UniProtKB-SubCell"/>
</dbReference>
<keyword evidence="7" id="KW-0119">Carbohydrate metabolism</keyword>
<keyword evidence="6 15" id="KW-0472">Membrane</keyword>
<dbReference type="EC" id="3.5.1.41" evidence="12"/>
<keyword evidence="4" id="KW-0336">GPI-anchor</keyword>
<dbReference type="GO" id="GO:0009272">
    <property type="term" value="P:fungal-type cell wall biogenesis"/>
    <property type="evidence" value="ECO:0007669"/>
    <property type="project" value="UniProtKB-ARBA"/>
</dbReference>
<dbReference type="AlphaFoldDB" id="A0A8H5B8N8"/>
<accession>A0A8H5B8N8</accession>
<evidence type="ECO:0000256" key="9">
    <source>
        <dbReference type="ARBA" id="ARBA00023288"/>
    </source>
</evidence>
<evidence type="ECO:0000256" key="13">
    <source>
        <dbReference type="ARBA" id="ARBA00048494"/>
    </source>
</evidence>
<keyword evidence="11" id="KW-0624">Polysaccharide degradation</keyword>
<keyword evidence="18" id="KW-1185">Reference proteome</keyword>
<keyword evidence="15" id="KW-1133">Transmembrane helix</keyword>
<dbReference type="SUPFAM" id="SSF88713">
    <property type="entry name" value="Glycoside hydrolase/deacetylase"/>
    <property type="match status" value="1"/>
</dbReference>
<evidence type="ECO:0000256" key="5">
    <source>
        <dbReference type="ARBA" id="ARBA00023024"/>
    </source>
</evidence>
<dbReference type="Proteomes" id="UP000541558">
    <property type="component" value="Unassembled WGS sequence"/>
</dbReference>
<dbReference type="PANTHER" id="PTHR10587">
    <property type="entry name" value="GLYCOSYL TRANSFERASE-RELATED"/>
    <property type="match status" value="1"/>
</dbReference>